<protein>
    <submittedName>
        <fullName evidence="7">Uncharacterized protein</fullName>
    </submittedName>
</protein>
<dbReference type="PANTHER" id="PTHR11785:SF523">
    <property type="entry name" value="AMINO ACID TRANSPORTER PROTEIN 6"/>
    <property type="match status" value="1"/>
</dbReference>
<feature type="transmembrane region" description="Helical" evidence="5">
    <location>
        <begin position="227"/>
        <end position="253"/>
    </location>
</feature>
<evidence type="ECO:0000313" key="6">
    <source>
        <dbReference type="Proteomes" id="UP000887563"/>
    </source>
</evidence>
<name>A0A914L5B5_MELIC</name>
<feature type="transmembrane region" description="Helical" evidence="5">
    <location>
        <begin position="418"/>
        <end position="437"/>
    </location>
</feature>
<comment type="subcellular location">
    <subcellularLocation>
        <location evidence="1">Membrane</location>
        <topology evidence="1">Multi-pass membrane protein</topology>
    </subcellularLocation>
</comment>
<reference evidence="7" key="1">
    <citation type="submission" date="2022-11" db="UniProtKB">
        <authorList>
            <consortium name="WormBaseParasite"/>
        </authorList>
    </citation>
    <scope>IDENTIFICATION</scope>
</reference>
<feature type="transmembrane region" description="Helical" evidence="5">
    <location>
        <begin position="84"/>
        <end position="106"/>
    </location>
</feature>
<keyword evidence="3 5" id="KW-1133">Transmembrane helix</keyword>
<proteinExistence type="predicted"/>
<evidence type="ECO:0000313" key="7">
    <source>
        <dbReference type="WBParaSite" id="Minc3s00230g08118"/>
    </source>
</evidence>
<feature type="transmembrane region" description="Helical" evidence="5">
    <location>
        <begin position="142"/>
        <end position="161"/>
    </location>
</feature>
<evidence type="ECO:0000256" key="4">
    <source>
        <dbReference type="ARBA" id="ARBA00023136"/>
    </source>
</evidence>
<accession>A0A914L5B5</accession>
<dbReference type="PIRSF" id="PIRSF006060">
    <property type="entry name" value="AA_transporter"/>
    <property type="match status" value="1"/>
</dbReference>
<dbReference type="Pfam" id="PF13520">
    <property type="entry name" value="AA_permease_2"/>
    <property type="match status" value="1"/>
</dbReference>
<dbReference type="Gene3D" id="1.20.1740.10">
    <property type="entry name" value="Amino acid/polyamine transporter I"/>
    <property type="match status" value="1"/>
</dbReference>
<keyword evidence="4 5" id="KW-0472">Membrane</keyword>
<evidence type="ECO:0000256" key="3">
    <source>
        <dbReference type="ARBA" id="ARBA00022989"/>
    </source>
</evidence>
<organism evidence="6 7">
    <name type="scientific">Meloidogyne incognita</name>
    <name type="common">Southern root-knot nematode worm</name>
    <name type="synonym">Oxyuris incognita</name>
    <dbReference type="NCBI Taxonomy" id="6306"/>
    <lineage>
        <taxon>Eukaryota</taxon>
        <taxon>Metazoa</taxon>
        <taxon>Ecdysozoa</taxon>
        <taxon>Nematoda</taxon>
        <taxon>Chromadorea</taxon>
        <taxon>Rhabditida</taxon>
        <taxon>Tylenchina</taxon>
        <taxon>Tylenchomorpha</taxon>
        <taxon>Tylenchoidea</taxon>
        <taxon>Meloidogynidae</taxon>
        <taxon>Meloidogyninae</taxon>
        <taxon>Meloidogyne</taxon>
        <taxon>Meloidogyne incognita group</taxon>
    </lineage>
</organism>
<dbReference type="Proteomes" id="UP000887563">
    <property type="component" value="Unplaced"/>
</dbReference>
<feature type="transmembrane region" description="Helical" evidence="5">
    <location>
        <begin position="12"/>
        <end position="32"/>
    </location>
</feature>
<dbReference type="GO" id="GO:0015179">
    <property type="term" value="F:L-amino acid transmembrane transporter activity"/>
    <property type="evidence" value="ECO:0007669"/>
    <property type="project" value="TreeGrafter"/>
</dbReference>
<feature type="transmembrane region" description="Helical" evidence="5">
    <location>
        <begin position="328"/>
        <end position="346"/>
    </location>
</feature>
<feature type="transmembrane region" description="Helical" evidence="5">
    <location>
        <begin position="112"/>
        <end position="130"/>
    </location>
</feature>
<evidence type="ECO:0000256" key="1">
    <source>
        <dbReference type="ARBA" id="ARBA00004141"/>
    </source>
</evidence>
<dbReference type="InterPro" id="IPR050598">
    <property type="entry name" value="AminoAcid_Transporter"/>
</dbReference>
<sequence>MASDNKMGRWGAISYVMGNIVGAGIFIAPTAISNQVGSAGMSLIIWVLSAVICTIGSFCYLELGTIVKRSGGDFAYLCFVKWHWIAFMFMVSGCVIVYPMQLAIAASASGEYIVQAFQFWLILFLNFFSIRRVGAPFQMLSSVAKLTACTFVIGTGVFQVFSKGYSVLFCLYSHFPGSKFKQIDDFFVNTSFSAGQISAALLGGFYSYDGWDILNWGVEEIKSPERVMPFAIIGGMSLVALLYTSMNCAYFTLLTADEMKVSNAVAMTFIERIIGQSLANWTVPLLINLVLLGSINGTMFIASRYLFAASRERHLPAFLACVNEKNESPRSALLVHALLAFIFSFAGNIEQLIVSMGFAQLLQRCFTLSALLYIRFYRLGLNTEDNEIIKTPIILPIIFLIICIVLVSIIILQKFSDAYIALIVLAFAAIIYLLFLWDKGLRRFELYRIMSKQVNASFCCIAQIIFNGKIEVIG</sequence>
<feature type="transmembrane region" description="Helical" evidence="5">
    <location>
        <begin position="186"/>
        <end position="206"/>
    </location>
</feature>
<dbReference type="GO" id="GO:0016020">
    <property type="term" value="C:membrane"/>
    <property type="evidence" value="ECO:0007669"/>
    <property type="project" value="UniProtKB-SubCell"/>
</dbReference>
<dbReference type="WBParaSite" id="Minc3s00230g08118">
    <property type="protein sequence ID" value="Minc3s00230g08118"/>
    <property type="gene ID" value="Minc3s00230g08118"/>
</dbReference>
<keyword evidence="6" id="KW-1185">Reference proteome</keyword>
<keyword evidence="2 5" id="KW-0812">Transmembrane</keyword>
<feature type="transmembrane region" description="Helical" evidence="5">
    <location>
        <begin position="352"/>
        <end position="373"/>
    </location>
</feature>
<feature type="transmembrane region" description="Helical" evidence="5">
    <location>
        <begin position="44"/>
        <end position="63"/>
    </location>
</feature>
<evidence type="ECO:0000256" key="2">
    <source>
        <dbReference type="ARBA" id="ARBA00022692"/>
    </source>
</evidence>
<dbReference type="PANTHER" id="PTHR11785">
    <property type="entry name" value="AMINO ACID TRANSPORTER"/>
    <property type="match status" value="1"/>
</dbReference>
<dbReference type="AlphaFoldDB" id="A0A914L5B5"/>
<feature type="transmembrane region" description="Helical" evidence="5">
    <location>
        <begin position="393"/>
        <end position="412"/>
    </location>
</feature>
<evidence type="ECO:0000256" key="5">
    <source>
        <dbReference type="SAM" id="Phobius"/>
    </source>
</evidence>
<dbReference type="InterPro" id="IPR002293">
    <property type="entry name" value="AA/rel_permease1"/>
</dbReference>